<reference evidence="2 3" key="1">
    <citation type="submission" date="2019-12" db="EMBL/GenBank/DDBJ databases">
        <authorList>
            <person name="Alioto T."/>
            <person name="Alioto T."/>
            <person name="Gomez Garrido J."/>
        </authorList>
    </citation>
    <scope>NUCLEOTIDE SEQUENCE [LARGE SCALE GENOMIC DNA]</scope>
</reference>
<evidence type="ECO:0000313" key="3">
    <source>
        <dbReference type="Proteomes" id="UP000594638"/>
    </source>
</evidence>
<keyword evidence="3" id="KW-1185">Reference proteome</keyword>
<comment type="caution">
    <text evidence="2">The sequence shown here is derived from an EMBL/GenBank/DDBJ whole genome shotgun (WGS) entry which is preliminary data.</text>
</comment>
<dbReference type="Proteomes" id="UP000594638">
    <property type="component" value="Unassembled WGS sequence"/>
</dbReference>
<feature type="compositionally biased region" description="Basic and acidic residues" evidence="1">
    <location>
        <begin position="57"/>
        <end position="81"/>
    </location>
</feature>
<dbReference type="Gramene" id="OE9A109492T1">
    <property type="protein sequence ID" value="OE9A109492C1"/>
    <property type="gene ID" value="OE9A109492"/>
</dbReference>
<sequence length="221" mass="25352">MLSVFFARLSPRYNDLRIRSDSNFGNEVCYKIFGCNSKNGCLENADELTPIVEEYESASHHSEGDEAEHDVKPHHAYHQESPRAAQLPQRGFEINIADLFRTKMEKLEGRLQAVISTQLDRVEKKLIGWVGNGVGFDNVTDVSAAERKVNLPKKDPKLEEEVRVKNVGGKKLETELGFYDVRDVPTAERNVEALEEDPKLDEEVRGKNVRMKIWKRKLIWE</sequence>
<dbReference type="EMBL" id="CACTIH010009161">
    <property type="protein sequence ID" value="CAA3026454.1"/>
    <property type="molecule type" value="Genomic_DNA"/>
</dbReference>
<feature type="region of interest" description="Disordered" evidence="1">
    <location>
        <begin position="56"/>
        <end position="85"/>
    </location>
</feature>
<evidence type="ECO:0000256" key="1">
    <source>
        <dbReference type="SAM" id="MobiDB-lite"/>
    </source>
</evidence>
<gene>
    <name evidence="2" type="ORF">OLEA9_A109492</name>
</gene>
<protein>
    <submittedName>
        <fullName evidence="2">Uncharacterized protein</fullName>
    </submittedName>
</protein>
<organism evidence="2 3">
    <name type="scientific">Olea europaea subsp. europaea</name>
    <dbReference type="NCBI Taxonomy" id="158383"/>
    <lineage>
        <taxon>Eukaryota</taxon>
        <taxon>Viridiplantae</taxon>
        <taxon>Streptophyta</taxon>
        <taxon>Embryophyta</taxon>
        <taxon>Tracheophyta</taxon>
        <taxon>Spermatophyta</taxon>
        <taxon>Magnoliopsida</taxon>
        <taxon>eudicotyledons</taxon>
        <taxon>Gunneridae</taxon>
        <taxon>Pentapetalae</taxon>
        <taxon>asterids</taxon>
        <taxon>lamiids</taxon>
        <taxon>Lamiales</taxon>
        <taxon>Oleaceae</taxon>
        <taxon>Oleeae</taxon>
        <taxon>Olea</taxon>
    </lineage>
</organism>
<evidence type="ECO:0000313" key="2">
    <source>
        <dbReference type="EMBL" id="CAA3026454.1"/>
    </source>
</evidence>
<accession>A0A8S0V5T8</accession>
<proteinExistence type="predicted"/>
<name>A0A8S0V5T8_OLEEU</name>
<dbReference type="AlphaFoldDB" id="A0A8S0V5T8"/>